<dbReference type="PANTHER" id="PTHR46300:SF2">
    <property type="entry name" value="CYTOCHROME P450 MONOOXYGENASE ALNH-RELATED"/>
    <property type="match status" value="1"/>
</dbReference>
<evidence type="ECO:0008006" key="9">
    <source>
        <dbReference type="Google" id="ProtNLM"/>
    </source>
</evidence>
<dbReference type="GeneID" id="66977552"/>
<evidence type="ECO:0000313" key="8">
    <source>
        <dbReference type="Proteomes" id="UP000637239"/>
    </source>
</evidence>
<protein>
    <recommendedName>
        <fullName evidence="9">Cytochrome P450</fullName>
    </recommendedName>
</protein>
<evidence type="ECO:0000256" key="6">
    <source>
        <dbReference type="ARBA" id="ARBA00023033"/>
    </source>
</evidence>
<gene>
    <name evidence="7" type="ORF">ACHE_10595S</name>
</gene>
<dbReference type="InterPro" id="IPR050364">
    <property type="entry name" value="Cytochrome_P450_fung"/>
</dbReference>
<evidence type="ECO:0000313" key="7">
    <source>
        <dbReference type="EMBL" id="BCR83193.1"/>
    </source>
</evidence>
<dbReference type="InterPro" id="IPR001128">
    <property type="entry name" value="Cyt_P450"/>
</dbReference>
<dbReference type="AlphaFoldDB" id="A0A7R7ZIF4"/>
<dbReference type="InterPro" id="IPR002401">
    <property type="entry name" value="Cyt_P450_E_grp-I"/>
</dbReference>
<dbReference type="Pfam" id="PF00067">
    <property type="entry name" value="p450"/>
    <property type="match status" value="1"/>
</dbReference>
<keyword evidence="6" id="KW-0503">Monooxygenase</keyword>
<accession>A0A7R7ZIF4</accession>
<dbReference type="Proteomes" id="UP000637239">
    <property type="component" value="Chromosome 1"/>
</dbReference>
<evidence type="ECO:0000256" key="4">
    <source>
        <dbReference type="ARBA" id="ARBA00023002"/>
    </source>
</evidence>
<dbReference type="GO" id="GO:0005506">
    <property type="term" value="F:iron ion binding"/>
    <property type="evidence" value="ECO:0007669"/>
    <property type="project" value="InterPro"/>
</dbReference>
<dbReference type="GO" id="GO:0004497">
    <property type="term" value="F:monooxygenase activity"/>
    <property type="evidence" value="ECO:0007669"/>
    <property type="project" value="UniProtKB-KW"/>
</dbReference>
<keyword evidence="3" id="KW-0479">Metal-binding</keyword>
<keyword evidence="5" id="KW-0408">Iron</keyword>
<evidence type="ECO:0000256" key="5">
    <source>
        <dbReference type="ARBA" id="ARBA00023004"/>
    </source>
</evidence>
<dbReference type="Gene3D" id="1.10.630.10">
    <property type="entry name" value="Cytochrome P450"/>
    <property type="match status" value="1"/>
</dbReference>
<keyword evidence="8" id="KW-1185">Reference proteome</keyword>
<dbReference type="EMBL" id="AP024416">
    <property type="protein sequence ID" value="BCR83193.1"/>
    <property type="molecule type" value="Genomic_DNA"/>
</dbReference>
<dbReference type="GO" id="GO:0016705">
    <property type="term" value="F:oxidoreductase activity, acting on paired donors, with incorporation or reduction of molecular oxygen"/>
    <property type="evidence" value="ECO:0007669"/>
    <property type="project" value="InterPro"/>
</dbReference>
<dbReference type="GO" id="GO:0020037">
    <property type="term" value="F:heme binding"/>
    <property type="evidence" value="ECO:0007669"/>
    <property type="project" value="InterPro"/>
</dbReference>
<dbReference type="KEGG" id="ache:ACHE_10595S"/>
<proteinExistence type="inferred from homology"/>
<sequence>MNHIDTHFRSTDIPILGNLHQLPQKGSYPKFTEWAYKYGGLYSLKLGTETAIVTTDRRIVKELVDKKSSKYSNRPESYVAHTITGGNHLLAMQYGPLWRSFQKLIHHYFMESMVEKSYIMVQNAEAVQMVRDFRL</sequence>
<dbReference type="SUPFAM" id="SSF48264">
    <property type="entry name" value="Cytochrome P450"/>
    <property type="match status" value="1"/>
</dbReference>
<keyword evidence="4" id="KW-0560">Oxidoreductase</keyword>
<reference evidence="7" key="2">
    <citation type="submission" date="2021-02" db="EMBL/GenBank/DDBJ databases">
        <title>Aspergillus chevalieri M1 genome sequence.</title>
        <authorList>
            <person name="Kadooka C."/>
            <person name="Mori K."/>
            <person name="Futagami T."/>
        </authorList>
    </citation>
    <scope>NUCLEOTIDE SEQUENCE</scope>
    <source>
        <strain evidence="7">M1</strain>
    </source>
</reference>
<evidence type="ECO:0000256" key="2">
    <source>
        <dbReference type="ARBA" id="ARBA00010617"/>
    </source>
</evidence>
<dbReference type="PANTHER" id="PTHR46300">
    <property type="entry name" value="P450, PUTATIVE (EUROFUNG)-RELATED-RELATED"/>
    <property type="match status" value="1"/>
</dbReference>
<name>A0A7R7ZIF4_ASPCH</name>
<dbReference type="RefSeq" id="XP_043131715.1">
    <property type="nucleotide sequence ID" value="XM_043281019.1"/>
</dbReference>
<dbReference type="InterPro" id="IPR036396">
    <property type="entry name" value="Cyt_P450_sf"/>
</dbReference>
<reference evidence="7" key="1">
    <citation type="submission" date="2021-01" db="EMBL/GenBank/DDBJ databases">
        <authorList>
            <consortium name="Aspergillus chevalieri M1 genome sequencing consortium"/>
            <person name="Kazuki M."/>
            <person name="Futagami T."/>
        </authorList>
    </citation>
    <scope>NUCLEOTIDE SEQUENCE</scope>
    <source>
        <strain evidence="7">M1</strain>
    </source>
</reference>
<comment type="cofactor">
    <cofactor evidence="1">
        <name>heme</name>
        <dbReference type="ChEBI" id="CHEBI:30413"/>
    </cofactor>
</comment>
<evidence type="ECO:0000256" key="3">
    <source>
        <dbReference type="ARBA" id="ARBA00022723"/>
    </source>
</evidence>
<comment type="similarity">
    <text evidence="2">Belongs to the cytochrome P450 family.</text>
</comment>
<evidence type="ECO:0000256" key="1">
    <source>
        <dbReference type="ARBA" id="ARBA00001971"/>
    </source>
</evidence>
<dbReference type="PRINTS" id="PR00463">
    <property type="entry name" value="EP450I"/>
</dbReference>
<organism evidence="7 8">
    <name type="scientific">Aspergillus chevalieri</name>
    <name type="common">Eurotium chevalieri</name>
    <dbReference type="NCBI Taxonomy" id="182096"/>
    <lineage>
        <taxon>Eukaryota</taxon>
        <taxon>Fungi</taxon>
        <taxon>Dikarya</taxon>
        <taxon>Ascomycota</taxon>
        <taxon>Pezizomycotina</taxon>
        <taxon>Eurotiomycetes</taxon>
        <taxon>Eurotiomycetidae</taxon>
        <taxon>Eurotiales</taxon>
        <taxon>Aspergillaceae</taxon>
        <taxon>Aspergillus</taxon>
        <taxon>Aspergillus subgen. Aspergillus</taxon>
    </lineage>
</organism>